<organism evidence="15 16">
    <name type="scientific">Ramlibacter pinisoli</name>
    <dbReference type="NCBI Taxonomy" id="2682844"/>
    <lineage>
        <taxon>Bacteria</taxon>
        <taxon>Pseudomonadati</taxon>
        <taxon>Pseudomonadota</taxon>
        <taxon>Betaproteobacteria</taxon>
        <taxon>Burkholderiales</taxon>
        <taxon>Comamonadaceae</taxon>
        <taxon>Ramlibacter</taxon>
    </lineage>
</organism>
<evidence type="ECO:0000256" key="12">
    <source>
        <dbReference type="ARBA" id="ARBA00023012"/>
    </source>
</evidence>
<dbReference type="Gene3D" id="3.30.565.10">
    <property type="entry name" value="Histidine kinase-like ATPase, C-terminal domain"/>
    <property type="match status" value="1"/>
</dbReference>
<dbReference type="InterPro" id="IPR036890">
    <property type="entry name" value="HATPase_C_sf"/>
</dbReference>
<evidence type="ECO:0000256" key="8">
    <source>
        <dbReference type="ARBA" id="ARBA00022741"/>
    </source>
</evidence>
<dbReference type="Pfam" id="PF00512">
    <property type="entry name" value="HisKA"/>
    <property type="match status" value="1"/>
</dbReference>
<feature type="transmembrane region" description="Helical" evidence="13">
    <location>
        <begin position="51"/>
        <end position="71"/>
    </location>
</feature>
<feature type="transmembrane region" description="Helical" evidence="13">
    <location>
        <begin position="225"/>
        <end position="245"/>
    </location>
</feature>
<dbReference type="GO" id="GO:0005524">
    <property type="term" value="F:ATP binding"/>
    <property type="evidence" value="ECO:0007669"/>
    <property type="project" value="UniProtKB-KW"/>
</dbReference>
<comment type="subcellular location">
    <subcellularLocation>
        <location evidence="2">Cell membrane</location>
        <topology evidence="2">Multi-pass membrane protein</topology>
    </subcellularLocation>
</comment>
<gene>
    <name evidence="15" type="ORF">GON04_17770</name>
</gene>
<dbReference type="InterPro" id="IPR029151">
    <property type="entry name" value="Sensor-like_sf"/>
</dbReference>
<keyword evidence="8" id="KW-0547">Nucleotide-binding</keyword>
<evidence type="ECO:0000259" key="14">
    <source>
        <dbReference type="PROSITE" id="PS50109"/>
    </source>
</evidence>
<reference evidence="15 16" key="1">
    <citation type="submission" date="2019-12" db="EMBL/GenBank/DDBJ databases">
        <authorList>
            <person name="Huq M.A."/>
        </authorList>
    </citation>
    <scope>NUCLEOTIDE SEQUENCE [LARGE SCALE GENOMIC DNA]</scope>
    <source>
        <strain evidence="15 16">MAH-25</strain>
    </source>
</reference>
<dbReference type="GO" id="GO:0005886">
    <property type="term" value="C:plasma membrane"/>
    <property type="evidence" value="ECO:0007669"/>
    <property type="project" value="UniProtKB-SubCell"/>
</dbReference>
<evidence type="ECO:0000256" key="7">
    <source>
        <dbReference type="ARBA" id="ARBA00022692"/>
    </source>
</evidence>
<dbReference type="InterPro" id="IPR003661">
    <property type="entry name" value="HisK_dim/P_dom"/>
</dbReference>
<evidence type="ECO:0000256" key="13">
    <source>
        <dbReference type="SAM" id="Phobius"/>
    </source>
</evidence>
<keyword evidence="10" id="KW-0067">ATP-binding</keyword>
<keyword evidence="9 15" id="KW-0418">Kinase</keyword>
<dbReference type="Gene3D" id="1.10.287.130">
    <property type="match status" value="1"/>
</dbReference>
<dbReference type="CDD" id="cd00082">
    <property type="entry name" value="HisKA"/>
    <property type="match status" value="1"/>
</dbReference>
<dbReference type="SUPFAM" id="SSF55874">
    <property type="entry name" value="ATPase domain of HSP90 chaperone/DNA topoisomerase II/histidine kinase"/>
    <property type="match status" value="1"/>
</dbReference>
<evidence type="ECO:0000256" key="6">
    <source>
        <dbReference type="ARBA" id="ARBA00022679"/>
    </source>
</evidence>
<keyword evidence="12" id="KW-0902">Two-component regulatory system</keyword>
<keyword evidence="5" id="KW-0597">Phosphoprotein</keyword>
<evidence type="ECO:0000256" key="4">
    <source>
        <dbReference type="ARBA" id="ARBA00022475"/>
    </source>
</evidence>
<evidence type="ECO:0000256" key="2">
    <source>
        <dbReference type="ARBA" id="ARBA00004651"/>
    </source>
</evidence>
<comment type="catalytic activity">
    <reaction evidence="1">
        <text>ATP + protein L-histidine = ADP + protein N-phospho-L-histidine.</text>
        <dbReference type="EC" id="2.7.13.3"/>
    </reaction>
</comment>
<keyword evidence="16" id="KW-1185">Reference proteome</keyword>
<dbReference type="SMART" id="SM00388">
    <property type="entry name" value="HisKA"/>
    <property type="match status" value="1"/>
</dbReference>
<keyword evidence="6" id="KW-0808">Transferase</keyword>
<evidence type="ECO:0000256" key="10">
    <source>
        <dbReference type="ARBA" id="ARBA00022840"/>
    </source>
</evidence>
<evidence type="ECO:0000256" key="3">
    <source>
        <dbReference type="ARBA" id="ARBA00012438"/>
    </source>
</evidence>
<evidence type="ECO:0000313" key="16">
    <source>
        <dbReference type="Proteomes" id="UP000469385"/>
    </source>
</evidence>
<accession>A0A6N8IWG4</accession>
<evidence type="ECO:0000256" key="5">
    <source>
        <dbReference type="ARBA" id="ARBA00022553"/>
    </source>
</evidence>
<sequence>MDGPRPFVHPEHDGVPRRPFTGRCFVPATSSYHFCSFLGPSMQNPFRLTRWFAILGLLTTALVSVASSLLLSRFLVGNLLRQDANVSMEFVQGIVEVQHARSYFTREREADNNLVEFFDRIATMPDVVRANVFSRDRTIIWSSDSSLIGMKFEDNPELDEALHGKLHVGVDTVGTKAEHALLPATVLRYVENYLPVRSGQDVVGVIEVYKNPRALFEAIEDGTRLVWWSGVGGGLFLYGLLLWVVRRADRIIQSQQARLVESETLAALGVMASAVAHGIRNPLASIRTSAELNLDSPSATVRESSGDIVDEVDGLERWVRDLLAYAVPESGEPENVQIAQVLDDSLGSFARVFQRRAIRVATSSLHEAPAVRGDAALLTQVFNCLLTNAMDAMPSGGLVELAISKPPDEGKLRISISDNGAGVAPEELPNVFVPRRSTKSTGLGVGLPLAKRIVERFGGAIELVGRATGGATVNVDLVIAR</sequence>
<proteinExistence type="predicted"/>
<dbReference type="Pfam" id="PF02518">
    <property type="entry name" value="HATPase_c"/>
    <property type="match status" value="1"/>
</dbReference>
<keyword evidence="7 13" id="KW-0812">Transmembrane</keyword>
<comment type="caution">
    <text evidence="15">The sequence shown here is derived from an EMBL/GenBank/DDBJ whole genome shotgun (WGS) entry which is preliminary data.</text>
</comment>
<evidence type="ECO:0000313" key="15">
    <source>
        <dbReference type="EMBL" id="MVQ31309.1"/>
    </source>
</evidence>
<protein>
    <recommendedName>
        <fullName evidence="3">histidine kinase</fullName>
        <ecNumber evidence="3">2.7.13.3</ecNumber>
    </recommendedName>
</protein>
<dbReference type="InterPro" id="IPR003594">
    <property type="entry name" value="HATPase_dom"/>
</dbReference>
<dbReference type="Proteomes" id="UP000469385">
    <property type="component" value="Unassembled WGS sequence"/>
</dbReference>
<dbReference type="PRINTS" id="PR00344">
    <property type="entry name" value="BCTRLSENSOR"/>
</dbReference>
<dbReference type="EC" id="2.7.13.3" evidence="3"/>
<keyword evidence="4" id="KW-1003">Cell membrane</keyword>
<keyword evidence="13" id="KW-0472">Membrane</keyword>
<dbReference type="SMART" id="SM00387">
    <property type="entry name" value="HATPase_c"/>
    <property type="match status" value="1"/>
</dbReference>
<dbReference type="AlphaFoldDB" id="A0A6N8IWG4"/>
<evidence type="ECO:0000256" key="1">
    <source>
        <dbReference type="ARBA" id="ARBA00000085"/>
    </source>
</evidence>
<name>A0A6N8IWG4_9BURK</name>
<dbReference type="GO" id="GO:0000155">
    <property type="term" value="F:phosphorelay sensor kinase activity"/>
    <property type="evidence" value="ECO:0007669"/>
    <property type="project" value="InterPro"/>
</dbReference>
<dbReference type="PANTHER" id="PTHR43065:SF10">
    <property type="entry name" value="PEROXIDE STRESS-ACTIVATED HISTIDINE KINASE MAK3"/>
    <property type="match status" value="1"/>
</dbReference>
<dbReference type="InterPro" id="IPR005467">
    <property type="entry name" value="His_kinase_dom"/>
</dbReference>
<dbReference type="PANTHER" id="PTHR43065">
    <property type="entry name" value="SENSOR HISTIDINE KINASE"/>
    <property type="match status" value="1"/>
</dbReference>
<feature type="domain" description="Histidine kinase" evidence="14">
    <location>
        <begin position="274"/>
        <end position="481"/>
    </location>
</feature>
<dbReference type="InterPro" id="IPR004358">
    <property type="entry name" value="Sig_transdc_His_kin-like_C"/>
</dbReference>
<evidence type="ECO:0000256" key="11">
    <source>
        <dbReference type="ARBA" id="ARBA00022989"/>
    </source>
</evidence>
<dbReference type="SUPFAM" id="SSF103190">
    <property type="entry name" value="Sensory domain-like"/>
    <property type="match status" value="1"/>
</dbReference>
<evidence type="ECO:0000256" key="9">
    <source>
        <dbReference type="ARBA" id="ARBA00022777"/>
    </source>
</evidence>
<keyword evidence="11 13" id="KW-1133">Transmembrane helix</keyword>
<dbReference type="PROSITE" id="PS50109">
    <property type="entry name" value="HIS_KIN"/>
    <property type="match status" value="1"/>
</dbReference>
<dbReference type="InterPro" id="IPR036097">
    <property type="entry name" value="HisK_dim/P_sf"/>
</dbReference>
<dbReference type="SUPFAM" id="SSF47384">
    <property type="entry name" value="Homodimeric domain of signal transducing histidine kinase"/>
    <property type="match status" value="1"/>
</dbReference>
<dbReference type="EMBL" id="WSEL01000009">
    <property type="protein sequence ID" value="MVQ31309.1"/>
    <property type="molecule type" value="Genomic_DNA"/>
</dbReference>